<dbReference type="Gene3D" id="1.10.10.10">
    <property type="entry name" value="Winged helix-like DNA-binding domain superfamily/Winged helix DNA-binding domain"/>
    <property type="match status" value="1"/>
</dbReference>
<dbReference type="InterPro" id="IPR009061">
    <property type="entry name" value="DNA-bd_dom_put_sf"/>
</dbReference>
<dbReference type="SUPFAM" id="SSF46955">
    <property type="entry name" value="Putative DNA-binding domain"/>
    <property type="match status" value="1"/>
</dbReference>
<evidence type="ECO:0000259" key="2">
    <source>
        <dbReference type="Pfam" id="PF12728"/>
    </source>
</evidence>
<dbReference type="InterPro" id="IPR041657">
    <property type="entry name" value="HTH_17"/>
</dbReference>
<accession>A0ABP8XSV2</accession>
<dbReference type="EMBL" id="BAABHM010000017">
    <property type="protein sequence ID" value="GAA4712771.1"/>
    <property type="molecule type" value="Genomic_DNA"/>
</dbReference>
<dbReference type="InterPro" id="IPR036388">
    <property type="entry name" value="WH-like_DNA-bd_sf"/>
</dbReference>
<dbReference type="Proteomes" id="UP001500843">
    <property type="component" value="Unassembled WGS sequence"/>
</dbReference>
<sequence>MGMSTTPDEQQYPRLDRTPMWTLEELCALVRTTPATVHTWRKRGTGPRAYKIGRHLLFAEADVAAWLAACAAAAESDVDNEPTGERGSAGDGSGW</sequence>
<organism evidence="3 4">
    <name type="scientific">Promicromonospora umidemergens</name>
    <dbReference type="NCBI Taxonomy" id="629679"/>
    <lineage>
        <taxon>Bacteria</taxon>
        <taxon>Bacillati</taxon>
        <taxon>Actinomycetota</taxon>
        <taxon>Actinomycetes</taxon>
        <taxon>Micrococcales</taxon>
        <taxon>Promicromonosporaceae</taxon>
        <taxon>Promicromonospora</taxon>
    </lineage>
</organism>
<feature type="region of interest" description="Disordered" evidence="1">
    <location>
        <begin position="74"/>
        <end position="95"/>
    </location>
</feature>
<dbReference type="Pfam" id="PF12728">
    <property type="entry name" value="HTH_17"/>
    <property type="match status" value="1"/>
</dbReference>
<proteinExistence type="predicted"/>
<gene>
    <name evidence="3" type="ORF">GCM10023198_39610</name>
</gene>
<feature type="domain" description="Helix-turn-helix" evidence="2">
    <location>
        <begin position="22"/>
        <end position="70"/>
    </location>
</feature>
<reference evidence="4" key="1">
    <citation type="journal article" date="2019" name="Int. J. Syst. Evol. Microbiol.">
        <title>The Global Catalogue of Microorganisms (GCM) 10K type strain sequencing project: providing services to taxonomists for standard genome sequencing and annotation.</title>
        <authorList>
            <consortium name="The Broad Institute Genomics Platform"/>
            <consortium name="The Broad Institute Genome Sequencing Center for Infectious Disease"/>
            <person name="Wu L."/>
            <person name="Ma J."/>
        </authorList>
    </citation>
    <scope>NUCLEOTIDE SEQUENCE [LARGE SCALE GENOMIC DNA]</scope>
    <source>
        <strain evidence="4">JCM 17975</strain>
    </source>
</reference>
<protein>
    <recommendedName>
        <fullName evidence="2">Helix-turn-helix domain-containing protein</fullName>
    </recommendedName>
</protein>
<keyword evidence="4" id="KW-1185">Reference proteome</keyword>
<evidence type="ECO:0000313" key="3">
    <source>
        <dbReference type="EMBL" id="GAA4712771.1"/>
    </source>
</evidence>
<comment type="caution">
    <text evidence="3">The sequence shown here is derived from an EMBL/GenBank/DDBJ whole genome shotgun (WGS) entry which is preliminary data.</text>
</comment>
<name>A0ABP8XSV2_9MICO</name>
<evidence type="ECO:0000313" key="4">
    <source>
        <dbReference type="Proteomes" id="UP001500843"/>
    </source>
</evidence>
<evidence type="ECO:0000256" key="1">
    <source>
        <dbReference type="SAM" id="MobiDB-lite"/>
    </source>
</evidence>